<evidence type="ECO:0000256" key="1">
    <source>
        <dbReference type="SAM" id="MobiDB-lite"/>
    </source>
</evidence>
<gene>
    <name evidence="2" type="ORF">CYY_007809</name>
</gene>
<feature type="region of interest" description="Disordered" evidence="1">
    <location>
        <begin position="18"/>
        <end position="39"/>
    </location>
</feature>
<proteinExistence type="predicted"/>
<dbReference type="AlphaFoldDB" id="A0A8J4UXT4"/>
<evidence type="ECO:0000313" key="3">
    <source>
        <dbReference type="Proteomes" id="UP000695562"/>
    </source>
</evidence>
<evidence type="ECO:0000313" key="2">
    <source>
        <dbReference type="EMBL" id="KAF2070873.1"/>
    </source>
</evidence>
<accession>A0A8J4UXT4</accession>
<name>A0A8J4UXT4_9MYCE</name>
<dbReference type="Proteomes" id="UP000695562">
    <property type="component" value="Unassembled WGS sequence"/>
</dbReference>
<protein>
    <submittedName>
        <fullName evidence="2">Uncharacterized protein</fullName>
    </submittedName>
</protein>
<comment type="caution">
    <text evidence="2">The sequence shown here is derived from an EMBL/GenBank/DDBJ whole genome shotgun (WGS) entry which is preliminary data.</text>
</comment>
<sequence>MTALILNSNLDNNLYLSSSSSGGSSITTTTTPTSVSASNAVEQENGISSLFPMLAKGEEKMSVSIADTTAEEMKKSSFASLVPSNIEFVRFAIKHKSYS</sequence>
<organism evidence="2 3">
    <name type="scientific">Polysphondylium violaceum</name>
    <dbReference type="NCBI Taxonomy" id="133409"/>
    <lineage>
        <taxon>Eukaryota</taxon>
        <taxon>Amoebozoa</taxon>
        <taxon>Evosea</taxon>
        <taxon>Eumycetozoa</taxon>
        <taxon>Dictyostelia</taxon>
        <taxon>Dictyosteliales</taxon>
        <taxon>Dictyosteliaceae</taxon>
        <taxon>Polysphondylium</taxon>
    </lineage>
</organism>
<dbReference type="EMBL" id="AJWJ01000437">
    <property type="protein sequence ID" value="KAF2070873.1"/>
    <property type="molecule type" value="Genomic_DNA"/>
</dbReference>
<keyword evidence="3" id="KW-1185">Reference proteome</keyword>
<reference evidence="2" key="1">
    <citation type="submission" date="2020-01" db="EMBL/GenBank/DDBJ databases">
        <title>Development of genomics and gene disruption for Polysphondylium violaceum indicates a role for the polyketide synthase stlB in stalk morphogenesis.</title>
        <authorList>
            <person name="Narita B."/>
            <person name="Kawabe Y."/>
            <person name="Kin K."/>
            <person name="Saito T."/>
            <person name="Gibbs R."/>
            <person name="Kuspa A."/>
            <person name="Muzny D."/>
            <person name="Queller D."/>
            <person name="Richards S."/>
            <person name="Strassman J."/>
            <person name="Sucgang R."/>
            <person name="Worley K."/>
            <person name="Schaap P."/>
        </authorList>
    </citation>
    <scope>NUCLEOTIDE SEQUENCE</scope>
    <source>
        <strain evidence="2">QSvi11</strain>
    </source>
</reference>